<protein>
    <recommendedName>
        <fullName evidence="2">Bacterial spore germination immunoglobulin-like domain-containing protein</fullName>
    </recommendedName>
</protein>
<evidence type="ECO:0000313" key="3">
    <source>
        <dbReference type="EMBL" id="ANP45178.1"/>
    </source>
</evidence>
<feature type="signal peptide" evidence="1">
    <location>
        <begin position="1"/>
        <end position="26"/>
    </location>
</feature>
<proteinExistence type="predicted"/>
<reference evidence="3 4" key="1">
    <citation type="submission" date="2015-11" db="EMBL/GenBank/DDBJ databases">
        <title>Whole-Genome Sequence of Candidatus Oderbacter manganicum from the National Park Lower Oder Valley, Germany.</title>
        <authorList>
            <person name="Braun B."/>
            <person name="Liere K."/>
            <person name="Szewzyk U."/>
        </authorList>
    </citation>
    <scope>NUCLEOTIDE SEQUENCE [LARGE SCALE GENOMIC DNA]</scope>
    <source>
        <strain evidence="3 4">OTSz_A_272</strain>
    </source>
</reference>
<organism evidence="3 4">
    <name type="scientific">Candidatus Viadribacter manganicus</name>
    <dbReference type="NCBI Taxonomy" id="1759059"/>
    <lineage>
        <taxon>Bacteria</taxon>
        <taxon>Pseudomonadati</taxon>
        <taxon>Pseudomonadota</taxon>
        <taxon>Alphaproteobacteria</taxon>
        <taxon>Hyphomonadales</taxon>
        <taxon>Hyphomonadaceae</taxon>
        <taxon>Candidatus Viadribacter</taxon>
    </lineage>
</organism>
<feature type="domain" description="Bacterial spore germination immunoglobulin-like" evidence="2">
    <location>
        <begin position="40"/>
        <end position="128"/>
    </location>
</feature>
<dbReference type="Pfam" id="PF10648">
    <property type="entry name" value="Gmad2"/>
    <property type="match status" value="1"/>
</dbReference>
<evidence type="ECO:0000256" key="1">
    <source>
        <dbReference type="SAM" id="SignalP"/>
    </source>
</evidence>
<dbReference type="KEGG" id="cbot:ATE48_04230"/>
<dbReference type="InterPro" id="IPR018911">
    <property type="entry name" value="Gmad2_Ig-like_dom"/>
</dbReference>
<dbReference type="AlphaFoldDB" id="A0A1B1AF36"/>
<name>A0A1B1AF36_9PROT</name>
<accession>A0A1B1AF36</accession>
<dbReference type="STRING" id="1759059.ATE48_04230"/>
<evidence type="ECO:0000259" key="2">
    <source>
        <dbReference type="Pfam" id="PF10648"/>
    </source>
</evidence>
<feature type="chain" id="PRO_5008518691" description="Bacterial spore germination immunoglobulin-like domain-containing protein" evidence="1">
    <location>
        <begin position="27"/>
        <end position="144"/>
    </location>
</feature>
<dbReference type="InParanoid" id="A0A1B1AF36"/>
<dbReference type="PROSITE" id="PS51257">
    <property type="entry name" value="PROKAR_LIPOPROTEIN"/>
    <property type="match status" value="1"/>
</dbReference>
<keyword evidence="4" id="KW-1185">Reference proteome</keyword>
<sequence length="144" mass="15114">MLRTKRFIAVAVAVLGLAACSQPQEAPDTETTIAAETPVVVIATPASGARVTSPLVVEGTAPGDWYFEAQFAGQLRGADGAVLAQAPARAQEDWMTEAPVPYRAEFTFAVTQDTPATIVLQEDMPADNAHPREVTIPVVLTPAG</sequence>
<dbReference type="EMBL" id="CP013244">
    <property type="protein sequence ID" value="ANP45178.1"/>
    <property type="molecule type" value="Genomic_DNA"/>
</dbReference>
<gene>
    <name evidence="3" type="ORF">ATE48_04230</name>
</gene>
<dbReference type="Proteomes" id="UP000092498">
    <property type="component" value="Chromosome"/>
</dbReference>
<keyword evidence="1" id="KW-0732">Signal</keyword>
<evidence type="ECO:0000313" key="4">
    <source>
        <dbReference type="Proteomes" id="UP000092498"/>
    </source>
</evidence>